<keyword evidence="9" id="KW-0560">Oxidoreductase</keyword>
<reference evidence="9 10" key="1">
    <citation type="submission" date="2015-06" db="EMBL/GenBank/DDBJ databases">
        <title>Draft genome of the moderately acidophilic sulfate reducer Candidatus Desulfosporosinus acididurans strain M1.</title>
        <authorList>
            <person name="Poehlein A."/>
            <person name="Petzsch P."/>
            <person name="Johnson B.D."/>
            <person name="Schloemann M."/>
            <person name="Daniel R."/>
            <person name="Muehling M."/>
        </authorList>
    </citation>
    <scope>NUCLEOTIDE SEQUENCE [LARGE SCALE GENOMIC DNA]</scope>
    <source>
        <strain evidence="9 10">M1</strain>
    </source>
</reference>
<evidence type="ECO:0000256" key="4">
    <source>
        <dbReference type="ARBA" id="ARBA00022692"/>
    </source>
</evidence>
<evidence type="ECO:0000256" key="7">
    <source>
        <dbReference type="HAMAP-Rule" id="MF_01394"/>
    </source>
</evidence>
<comment type="caution">
    <text evidence="9">The sequence shown here is derived from an EMBL/GenBank/DDBJ whole genome shotgun (WGS) entry which is preliminary data.</text>
</comment>
<gene>
    <name evidence="9" type="primary">ndhC_1</name>
    <name evidence="7" type="synonym">nuoA</name>
    <name evidence="9" type="ORF">DEAC_c25370</name>
</gene>
<evidence type="ECO:0000313" key="10">
    <source>
        <dbReference type="Proteomes" id="UP000036356"/>
    </source>
</evidence>
<comment type="subcellular location">
    <subcellularLocation>
        <location evidence="7 8">Cell membrane</location>
        <topology evidence="7 8">Multi-pass membrane protein</topology>
    </subcellularLocation>
    <subcellularLocation>
        <location evidence="1">Membrane</location>
        <topology evidence="1">Multi-pass membrane protein</topology>
    </subcellularLocation>
</comment>
<evidence type="ECO:0000256" key="6">
    <source>
        <dbReference type="ARBA" id="ARBA00023136"/>
    </source>
</evidence>
<proteinExistence type="inferred from homology"/>
<name>A0A0J1FPI2_9FIRM</name>
<protein>
    <recommendedName>
        <fullName evidence="7">NADH-quinone oxidoreductase subunit A</fullName>
        <ecNumber evidence="7">7.1.1.-</ecNumber>
    </recommendedName>
    <alternativeName>
        <fullName evidence="7">NADH dehydrogenase I subunit A</fullName>
    </alternativeName>
    <alternativeName>
        <fullName evidence="7">NDH-1 subunit A</fullName>
    </alternativeName>
    <alternativeName>
        <fullName evidence="7">NUO1</fullName>
    </alternativeName>
</protein>
<dbReference type="InterPro" id="IPR000440">
    <property type="entry name" value="NADH_UbQ/plastoQ_OxRdtase_su3"/>
</dbReference>
<dbReference type="GO" id="GO:0008137">
    <property type="term" value="F:NADH dehydrogenase (ubiquinone) activity"/>
    <property type="evidence" value="ECO:0007669"/>
    <property type="project" value="InterPro"/>
</dbReference>
<dbReference type="HAMAP" id="MF_01394">
    <property type="entry name" value="NDH1_NuoA"/>
    <property type="match status" value="1"/>
</dbReference>
<dbReference type="InterPro" id="IPR023043">
    <property type="entry name" value="NAD(P)H_OxRDtase_bac/plastid"/>
</dbReference>
<dbReference type="GO" id="GO:0005886">
    <property type="term" value="C:plasma membrane"/>
    <property type="evidence" value="ECO:0007669"/>
    <property type="project" value="UniProtKB-SubCell"/>
</dbReference>
<dbReference type="EC" id="7.1.1.-" evidence="7"/>
<comment type="function">
    <text evidence="7">NDH-1 shuttles electrons from NADH, via FMN and iron-sulfur (Fe-S) centers, to quinones in the respiratory chain. The immediate electron acceptor for the enzyme in this species is believed to be a menaquinone. Couples the redox reaction to proton translocation (for every two electrons transferred, four hydrogen ions are translocated across the cytoplasmic membrane), and thus conserves the redox energy in a proton gradient.</text>
</comment>
<evidence type="ECO:0000256" key="8">
    <source>
        <dbReference type="RuleBase" id="RU003639"/>
    </source>
</evidence>
<dbReference type="GO" id="GO:0030964">
    <property type="term" value="C:NADH dehydrogenase complex"/>
    <property type="evidence" value="ECO:0007669"/>
    <property type="project" value="TreeGrafter"/>
</dbReference>
<dbReference type="PANTHER" id="PTHR11058">
    <property type="entry name" value="NADH-UBIQUINONE OXIDOREDUCTASE CHAIN 3"/>
    <property type="match status" value="1"/>
</dbReference>
<dbReference type="EMBL" id="LDZY01000008">
    <property type="protein sequence ID" value="KLU65400.1"/>
    <property type="molecule type" value="Genomic_DNA"/>
</dbReference>
<accession>A0A0J1FPI2</accession>
<dbReference type="STRING" id="476652.DEAC_c25370"/>
<keyword evidence="3 7" id="KW-0813">Transport</keyword>
<sequence length="118" mass="13574">MIDNFAAVGLLLAFAIGLPIVVMAVVHLLAPHKPHKEKLTTYECGNEPIGRAWIGFKSNYFLYAIVFTAFDVETIFLYPWALTFRKLGTFAFVEMFIFMIILIVGFWYAWKEGALEWM</sequence>
<dbReference type="GO" id="GO:0048038">
    <property type="term" value="F:quinone binding"/>
    <property type="evidence" value="ECO:0007669"/>
    <property type="project" value="UniProtKB-KW"/>
</dbReference>
<keyword evidence="7 8" id="KW-0874">Quinone</keyword>
<dbReference type="Pfam" id="PF00507">
    <property type="entry name" value="Oxidored_q4"/>
    <property type="match status" value="1"/>
</dbReference>
<keyword evidence="5 7" id="KW-1133">Transmembrane helix</keyword>
<keyword evidence="7" id="KW-1278">Translocase</keyword>
<keyword evidence="7" id="KW-1003">Cell membrane</keyword>
<organism evidence="9 10">
    <name type="scientific">Desulfosporosinus acididurans</name>
    <dbReference type="NCBI Taxonomy" id="476652"/>
    <lineage>
        <taxon>Bacteria</taxon>
        <taxon>Bacillati</taxon>
        <taxon>Bacillota</taxon>
        <taxon>Clostridia</taxon>
        <taxon>Eubacteriales</taxon>
        <taxon>Desulfitobacteriaceae</taxon>
        <taxon>Desulfosporosinus</taxon>
    </lineage>
</organism>
<feature type="transmembrane region" description="Helical" evidence="7">
    <location>
        <begin position="60"/>
        <end position="81"/>
    </location>
</feature>
<dbReference type="RefSeq" id="WP_047810377.1">
    <property type="nucleotide sequence ID" value="NZ_LDZY01000008.1"/>
</dbReference>
<evidence type="ECO:0000256" key="5">
    <source>
        <dbReference type="ARBA" id="ARBA00022989"/>
    </source>
</evidence>
<keyword evidence="7 8" id="KW-0520">NAD</keyword>
<keyword evidence="4 7" id="KW-0812">Transmembrane</keyword>
<dbReference type="AlphaFoldDB" id="A0A0J1FPI2"/>
<comment type="catalytic activity">
    <reaction evidence="7 8">
        <text>a quinone + NADH + 5 H(+)(in) = a quinol + NAD(+) + 4 H(+)(out)</text>
        <dbReference type="Rhea" id="RHEA:57888"/>
        <dbReference type="ChEBI" id="CHEBI:15378"/>
        <dbReference type="ChEBI" id="CHEBI:24646"/>
        <dbReference type="ChEBI" id="CHEBI:57540"/>
        <dbReference type="ChEBI" id="CHEBI:57945"/>
        <dbReference type="ChEBI" id="CHEBI:132124"/>
    </reaction>
</comment>
<keyword evidence="10" id="KW-1185">Reference proteome</keyword>
<evidence type="ECO:0000256" key="2">
    <source>
        <dbReference type="ARBA" id="ARBA00008472"/>
    </source>
</evidence>
<dbReference type="PANTHER" id="PTHR11058:SF9">
    <property type="entry name" value="NADH-UBIQUINONE OXIDOREDUCTASE CHAIN 3"/>
    <property type="match status" value="1"/>
</dbReference>
<dbReference type="InterPro" id="IPR038430">
    <property type="entry name" value="NDAH_ubi_oxred_su3_sf"/>
</dbReference>
<comment type="subunit">
    <text evidence="7">NDH-1 is composed of 14 different subunits. Subunits NuoA, H, J, K, L, M, N constitute the membrane sector of the complex.</text>
</comment>
<feature type="transmembrane region" description="Helical" evidence="7">
    <location>
        <begin position="87"/>
        <end position="110"/>
    </location>
</feature>
<feature type="transmembrane region" description="Helical" evidence="7">
    <location>
        <begin position="6"/>
        <end position="30"/>
    </location>
</feature>
<comment type="similarity">
    <text evidence="2 7 8">Belongs to the complex I subunit 3 family.</text>
</comment>
<evidence type="ECO:0000256" key="3">
    <source>
        <dbReference type="ARBA" id="ARBA00022448"/>
    </source>
</evidence>
<dbReference type="Gene3D" id="1.20.58.1610">
    <property type="entry name" value="NADH:ubiquinone/plastoquinone oxidoreductase, chain 3"/>
    <property type="match status" value="1"/>
</dbReference>
<dbReference type="GO" id="GO:0050136">
    <property type="term" value="F:NADH dehydrogenase (quinone) (non-electrogenic) activity"/>
    <property type="evidence" value="ECO:0007669"/>
    <property type="project" value="UniProtKB-UniRule"/>
</dbReference>
<dbReference type="PATRIC" id="fig|476652.3.peg.2651"/>
<evidence type="ECO:0000313" key="9">
    <source>
        <dbReference type="EMBL" id="KLU65400.1"/>
    </source>
</evidence>
<evidence type="ECO:0000256" key="1">
    <source>
        <dbReference type="ARBA" id="ARBA00004141"/>
    </source>
</evidence>
<keyword evidence="6 7" id="KW-0472">Membrane</keyword>
<dbReference type="Proteomes" id="UP000036356">
    <property type="component" value="Unassembled WGS sequence"/>
</dbReference>